<dbReference type="PROSITE" id="PS51257">
    <property type="entry name" value="PROKAR_LIPOPROTEIN"/>
    <property type="match status" value="1"/>
</dbReference>
<gene>
    <name evidence="1" type="ORF">BSL82_00955</name>
</gene>
<keyword evidence="2" id="KW-1185">Reference proteome</keyword>
<dbReference type="STRING" id="1921510.BSL82_00955"/>
<dbReference type="KEGG" id="sphj:BSL82_00955"/>
<evidence type="ECO:0008006" key="3">
    <source>
        <dbReference type="Google" id="ProtNLM"/>
    </source>
</evidence>
<dbReference type="AlphaFoldDB" id="A0A1L3ZZ09"/>
<organism evidence="1 2">
    <name type="scientific">Tardibacter chloracetimidivorans</name>
    <dbReference type="NCBI Taxonomy" id="1921510"/>
    <lineage>
        <taxon>Bacteria</taxon>
        <taxon>Pseudomonadati</taxon>
        <taxon>Pseudomonadota</taxon>
        <taxon>Alphaproteobacteria</taxon>
        <taxon>Sphingomonadales</taxon>
        <taxon>Sphingomonadaceae</taxon>
        <taxon>Tardibacter</taxon>
    </lineage>
</organism>
<dbReference type="EMBL" id="CP018221">
    <property type="protein sequence ID" value="API60876.1"/>
    <property type="molecule type" value="Genomic_DNA"/>
</dbReference>
<name>A0A1L3ZZ09_9SPHN</name>
<evidence type="ECO:0000313" key="2">
    <source>
        <dbReference type="Proteomes" id="UP000182063"/>
    </source>
</evidence>
<sequence>MAASSKERSPVLFRTSAIVLTAALALTACQRNPLKVTRNPCPAVAVPAYTGDVTLFSTPGATAADAIDTVATITNVRGGCSDDGSEFVTNVSFDVLARRNEAGAAESVTLPFFVAVVRGGDKLVAKQLGQVTVNFSEGQDRAQASGSAQSRVIRSAAILPADIQEKITRERRPGDEDAAIDPMTEPGVRDAVRNASFEVLVGFQLDQAQLAYNATK</sequence>
<evidence type="ECO:0000313" key="1">
    <source>
        <dbReference type="EMBL" id="API60876.1"/>
    </source>
</evidence>
<accession>A0A1L3ZZ09</accession>
<proteinExistence type="predicted"/>
<dbReference type="RefSeq" id="WP_072598531.1">
    <property type="nucleotide sequence ID" value="NZ_CP018221.1"/>
</dbReference>
<reference evidence="2" key="1">
    <citation type="submission" date="2016-11" db="EMBL/GenBank/DDBJ databases">
        <title>Complete Genome Sequence of alachlor-degrading Sphingomonas sp. strain JJ-A5.</title>
        <authorList>
            <person name="Lee H."/>
            <person name="Ka J.-O."/>
        </authorList>
    </citation>
    <scope>NUCLEOTIDE SEQUENCE [LARGE SCALE GENOMIC DNA]</scope>
    <source>
        <strain evidence="2">JJ-A5</strain>
    </source>
</reference>
<protein>
    <recommendedName>
        <fullName evidence="3">Lipoprotein</fullName>
    </recommendedName>
</protein>
<dbReference type="Proteomes" id="UP000182063">
    <property type="component" value="Chromosome"/>
</dbReference>